<dbReference type="Proteomes" id="UP000014073">
    <property type="component" value="Unassembled WGS sequence"/>
</dbReference>
<dbReference type="eggNOG" id="ENOG502Z974">
    <property type="taxonomic scope" value="Bacteria"/>
</dbReference>
<keyword evidence="4" id="KW-1185">Reference proteome</keyword>
<dbReference type="GeneID" id="78404415"/>
<evidence type="ECO:0000259" key="2">
    <source>
        <dbReference type="Pfam" id="PF00156"/>
    </source>
</evidence>
<evidence type="ECO:0000256" key="1">
    <source>
        <dbReference type="SAM" id="Phobius"/>
    </source>
</evidence>
<evidence type="ECO:0000313" key="3">
    <source>
        <dbReference type="EMBL" id="EEF75989.1"/>
    </source>
</evidence>
<dbReference type="CDD" id="cd06223">
    <property type="entry name" value="PRTases_typeI"/>
    <property type="match status" value="1"/>
</dbReference>
<reference evidence="3 4" key="1">
    <citation type="submission" date="2008-12" db="EMBL/GenBank/DDBJ databases">
        <authorList>
            <person name="Fulton L."/>
            <person name="Clifton S."/>
            <person name="Fulton B."/>
            <person name="Xu J."/>
            <person name="Minx P."/>
            <person name="Pepin K.H."/>
            <person name="Johnson M."/>
            <person name="Bhonagiri V."/>
            <person name="Nash W.E."/>
            <person name="Mardis E.R."/>
            <person name="Wilson R.K."/>
        </authorList>
    </citation>
    <scope>NUCLEOTIDE SEQUENCE [LARGE SCALE GENOMIC DNA]</scope>
    <source>
        <strain evidence="3 4">DSM 18228</strain>
    </source>
</reference>
<dbReference type="AlphaFoldDB" id="S0F6S5"/>
<keyword evidence="1" id="KW-1133">Transmembrane helix</keyword>
<dbReference type="OrthoDB" id="1073104at2"/>
<name>S0F6S5_9BACT</name>
<evidence type="ECO:0000313" key="4">
    <source>
        <dbReference type="Proteomes" id="UP000014073"/>
    </source>
</evidence>
<proteinExistence type="predicted"/>
<dbReference type="Gene3D" id="3.40.50.2020">
    <property type="match status" value="1"/>
</dbReference>
<keyword evidence="1" id="KW-0812">Transmembrane</keyword>
<sequence>MEPRLLFLILFCLIIGLLHVIAFWRRKAGETAYAAARNTRREYEREYYCRMAVMAGHKEACRMYCIMHSDFFEDQHPLKPYKFKGMNVTFFGHYYPSRFGELLDIEQRRFCEELYSFKDGKNDGQNFFRLCMEAIKTGKKTYHVMFMPCSSHEKYVCRFRQLDKYITSYYPNLTSGFGDIDLYGYRESLHKAKGNENRKLSRNYRITGNISGKEVIIIDDVLTTGQSLNDYRREIESCGGKVTAALFYGKTVEMPHPFIVKIVVWSSHIGRLFTD</sequence>
<dbReference type="SUPFAM" id="SSF53271">
    <property type="entry name" value="PRTase-like"/>
    <property type="match status" value="1"/>
</dbReference>
<feature type="domain" description="Phosphoribosyltransferase" evidence="2">
    <location>
        <begin position="191"/>
        <end position="250"/>
    </location>
</feature>
<dbReference type="RefSeq" id="WP_008142079.1">
    <property type="nucleotide sequence ID" value="NZ_EQ973637.1"/>
</dbReference>
<comment type="caution">
    <text evidence="3">The sequence shown here is derived from an EMBL/GenBank/DDBJ whole genome shotgun (WGS) entry which is preliminary data.</text>
</comment>
<organism evidence="3 4">
    <name type="scientific">Phocaeicola coprophilus DSM 18228 = JCM 13818</name>
    <dbReference type="NCBI Taxonomy" id="547042"/>
    <lineage>
        <taxon>Bacteria</taxon>
        <taxon>Pseudomonadati</taxon>
        <taxon>Bacteroidota</taxon>
        <taxon>Bacteroidia</taxon>
        <taxon>Bacteroidales</taxon>
        <taxon>Bacteroidaceae</taxon>
        <taxon>Phocaeicola</taxon>
    </lineage>
</organism>
<dbReference type="Pfam" id="PF00156">
    <property type="entry name" value="Pribosyltran"/>
    <property type="match status" value="1"/>
</dbReference>
<gene>
    <name evidence="3" type="ORF">BACCOPRO_01483</name>
</gene>
<dbReference type="HOGENOM" id="CLU_087200_0_0_10"/>
<dbReference type="STRING" id="547042.BACCOPRO_01483"/>
<dbReference type="InterPro" id="IPR029057">
    <property type="entry name" value="PRTase-like"/>
</dbReference>
<dbReference type="InterPro" id="IPR000836">
    <property type="entry name" value="PRTase_dom"/>
</dbReference>
<dbReference type="EMBL" id="ACBW01000109">
    <property type="protein sequence ID" value="EEF75989.1"/>
    <property type="molecule type" value="Genomic_DNA"/>
</dbReference>
<keyword evidence="1" id="KW-0472">Membrane</keyword>
<protein>
    <recommendedName>
        <fullName evidence="2">Phosphoribosyltransferase domain-containing protein</fullName>
    </recommendedName>
</protein>
<accession>S0F6S5</accession>
<feature type="transmembrane region" description="Helical" evidence="1">
    <location>
        <begin position="6"/>
        <end position="24"/>
    </location>
</feature>